<dbReference type="EMBL" id="CAEZVB010000001">
    <property type="protein sequence ID" value="CAB4611619.1"/>
    <property type="molecule type" value="Genomic_DNA"/>
</dbReference>
<dbReference type="SUPFAM" id="SSF52980">
    <property type="entry name" value="Restriction endonuclease-like"/>
    <property type="match status" value="1"/>
</dbReference>
<sequence>MRRNQALGKYGEDIAEQFLLQAGMHILERNWRCNVGEIDIVARDSGTLVICEVKTRSSHQVGTPAEAITARKLRRLRGLAYRWLEAHQVYIPDVRIDLVSVTQPAWGGPVVEHLRDLS</sequence>
<gene>
    <name evidence="1" type="ORF">UFOPK1908_00079</name>
    <name evidence="2" type="ORF">UFOPK3576_00580</name>
</gene>
<dbReference type="InterPro" id="IPR011335">
    <property type="entry name" value="Restrct_endonuc-II-like"/>
</dbReference>
<name>A0A6J6HIC7_9ZZZZ</name>
<dbReference type="InterPro" id="IPR003509">
    <property type="entry name" value="UPF0102_YraN-like"/>
</dbReference>
<dbReference type="EMBL" id="CAFBMO010000016">
    <property type="protein sequence ID" value="CAB4903024.1"/>
    <property type="molecule type" value="Genomic_DNA"/>
</dbReference>
<dbReference type="PANTHER" id="PTHR34039">
    <property type="entry name" value="UPF0102 PROTEIN YRAN"/>
    <property type="match status" value="1"/>
</dbReference>
<dbReference type="Gene3D" id="3.40.1350.10">
    <property type="match status" value="1"/>
</dbReference>
<dbReference type="PANTHER" id="PTHR34039:SF1">
    <property type="entry name" value="UPF0102 PROTEIN YRAN"/>
    <property type="match status" value="1"/>
</dbReference>
<evidence type="ECO:0000313" key="2">
    <source>
        <dbReference type="EMBL" id="CAB4903024.1"/>
    </source>
</evidence>
<dbReference type="InterPro" id="IPR011856">
    <property type="entry name" value="tRNA_endonuc-like_dom_sf"/>
</dbReference>
<accession>A0A6J6HIC7</accession>
<dbReference type="Pfam" id="PF02021">
    <property type="entry name" value="UPF0102"/>
    <property type="match status" value="1"/>
</dbReference>
<dbReference type="NCBIfam" id="NF009150">
    <property type="entry name" value="PRK12497.1-3"/>
    <property type="match status" value="1"/>
</dbReference>
<protein>
    <submittedName>
        <fullName evidence="1">Unannotated protein</fullName>
    </submittedName>
</protein>
<dbReference type="NCBIfam" id="NF009154">
    <property type="entry name" value="PRK12497.3-3"/>
    <property type="match status" value="1"/>
</dbReference>
<organism evidence="1">
    <name type="scientific">freshwater metagenome</name>
    <dbReference type="NCBI Taxonomy" id="449393"/>
    <lineage>
        <taxon>unclassified sequences</taxon>
        <taxon>metagenomes</taxon>
        <taxon>ecological metagenomes</taxon>
    </lineage>
</organism>
<dbReference type="AlphaFoldDB" id="A0A6J6HIC7"/>
<proteinExistence type="inferred from homology"/>
<dbReference type="GO" id="GO:0003676">
    <property type="term" value="F:nucleic acid binding"/>
    <property type="evidence" value="ECO:0007669"/>
    <property type="project" value="InterPro"/>
</dbReference>
<evidence type="ECO:0000313" key="1">
    <source>
        <dbReference type="EMBL" id="CAB4611619.1"/>
    </source>
</evidence>
<dbReference type="HAMAP" id="MF_00048">
    <property type="entry name" value="UPF0102"/>
    <property type="match status" value="1"/>
</dbReference>
<reference evidence="1" key="1">
    <citation type="submission" date="2020-05" db="EMBL/GenBank/DDBJ databases">
        <authorList>
            <person name="Chiriac C."/>
            <person name="Salcher M."/>
            <person name="Ghai R."/>
            <person name="Kavagutti S V."/>
        </authorList>
    </citation>
    <scope>NUCLEOTIDE SEQUENCE</scope>
</reference>
<dbReference type="CDD" id="cd20736">
    <property type="entry name" value="PoNe_Nuclease"/>
    <property type="match status" value="1"/>
</dbReference>